<sequence>MVEPLAPAGYMMAPADTPPQMGSMRTVEQLSGYQDGSRPFSLAEEEEVQAAQQLGAPEGYLRVPDEAEPLVQAEPMVSAEPLVQAQPEPIREERVAYIPRIEDPIAKPQWAGGMPVSERNCRQQLKRLGVVYEDIPAVGNGRSCGIAHPVKLKQLSGGITIKPAATLNCQITLAFAQWVKNDLAPSTRARYLTGISSIQQMSSYSCRRMNNNDKNPPMSEHAVGNAIDIGSITLNSGKLIDVRKPGFFAFREKSLLTNVRSDSCKYFNTVLGPGTNRQHADHFHFDLRDRKSGRKYCNMGR</sequence>
<evidence type="ECO:0000313" key="2">
    <source>
        <dbReference type="EMBL" id="TDH36352.1"/>
    </source>
</evidence>
<dbReference type="InterPro" id="IPR009683">
    <property type="entry name" value="Extensin-like_C"/>
</dbReference>
<dbReference type="OrthoDB" id="9809788at2"/>
<reference evidence="2 3" key="1">
    <citation type="journal article" date="2013" name="Int. J. Syst. Evol. Microbiol.">
        <title>Hoeflea suaedae sp. nov., an endophytic bacterium isolated from the root of the halophyte Suaeda maritima.</title>
        <authorList>
            <person name="Chung E.J."/>
            <person name="Park J.A."/>
            <person name="Pramanik P."/>
            <person name="Bibi F."/>
            <person name="Jeon C.O."/>
            <person name="Chung Y.R."/>
        </authorList>
    </citation>
    <scope>NUCLEOTIDE SEQUENCE [LARGE SCALE GENOMIC DNA]</scope>
    <source>
        <strain evidence="2 3">YC6898</strain>
    </source>
</reference>
<evidence type="ECO:0000259" key="1">
    <source>
        <dbReference type="Pfam" id="PF06904"/>
    </source>
</evidence>
<proteinExistence type="predicted"/>
<gene>
    <name evidence="2" type="ORF">E2A64_11790</name>
</gene>
<evidence type="ECO:0000313" key="3">
    <source>
        <dbReference type="Proteomes" id="UP000295131"/>
    </source>
</evidence>
<feature type="domain" description="Extensin-like C-terminal" evidence="1">
    <location>
        <begin position="120"/>
        <end position="297"/>
    </location>
</feature>
<dbReference type="Pfam" id="PF06904">
    <property type="entry name" value="Extensin-like_C"/>
    <property type="match status" value="1"/>
</dbReference>
<dbReference type="AlphaFoldDB" id="A0A4V3A761"/>
<name>A0A4V3A761_9HYPH</name>
<organism evidence="2 3">
    <name type="scientific">Pseudohoeflea suaedae</name>
    <dbReference type="NCBI Taxonomy" id="877384"/>
    <lineage>
        <taxon>Bacteria</taxon>
        <taxon>Pseudomonadati</taxon>
        <taxon>Pseudomonadota</taxon>
        <taxon>Alphaproteobacteria</taxon>
        <taxon>Hyphomicrobiales</taxon>
        <taxon>Rhizobiaceae</taxon>
        <taxon>Pseudohoeflea</taxon>
    </lineage>
</organism>
<accession>A0A4V3A761</accession>
<dbReference type="EMBL" id="SMSI01000002">
    <property type="protein sequence ID" value="TDH36352.1"/>
    <property type="molecule type" value="Genomic_DNA"/>
</dbReference>
<comment type="caution">
    <text evidence="2">The sequence shown here is derived from an EMBL/GenBank/DDBJ whole genome shotgun (WGS) entry which is preliminary data.</text>
</comment>
<keyword evidence="3" id="KW-1185">Reference proteome</keyword>
<dbReference type="Proteomes" id="UP000295131">
    <property type="component" value="Unassembled WGS sequence"/>
</dbReference>
<protein>
    <submittedName>
        <fullName evidence="2">Extensin</fullName>
    </submittedName>
</protein>